<gene>
    <name evidence="1" type="ORF">K469DRAFT_705625</name>
</gene>
<dbReference type="Proteomes" id="UP000800200">
    <property type="component" value="Unassembled WGS sequence"/>
</dbReference>
<dbReference type="OrthoDB" id="3799483at2759"/>
<keyword evidence="2" id="KW-1185">Reference proteome</keyword>
<proteinExistence type="predicted"/>
<name>A0A6A6E925_9PEZI</name>
<evidence type="ECO:0000313" key="2">
    <source>
        <dbReference type="Proteomes" id="UP000800200"/>
    </source>
</evidence>
<dbReference type="AlphaFoldDB" id="A0A6A6E925"/>
<reference evidence="1" key="1">
    <citation type="journal article" date="2020" name="Stud. Mycol.">
        <title>101 Dothideomycetes genomes: a test case for predicting lifestyles and emergence of pathogens.</title>
        <authorList>
            <person name="Haridas S."/>
            <person name="Albert R."/>
            <person name="Binder M."/>
            <person name="Bloem J."/>
            <person name="Labutti K."/>
            <person name="Salamov A."/>
            <person name="Andreopoulos B."/>
            <person name="Baker S."/>
            <person name="Barry K."/>
            <person name="Bills G."/>
            <person name="Bluhm B."/>
            <person name="Cannon C."/>
            <person name="Castanera R."/>
            <person name="Culley D."/>
            <person name="Daum C."/>
            <person name="Ezra D."/>
            <person name="Gonzalez J."/>
            <person name="Henrissat B."/>
            <person name="Kuo A."/>
            <person name="Liang C."/>
            <person name="Lipzen A."/>
            <person name="Lutzoni F."/>
            <person name="Magnuson J."/>
            <person name="Mondo S."/>
            <person name="Nolan M."/>
            <person name="Ohm R."/>
            <person name="Pangilinan J."/>
            <person name="Park H.-J."/>
            <person name="Ramirez L."/>
            <person name="Alfaro M."/>
            <person name="Sun H."/>
            <person name="Tritt A."/>
            <person name="Yoshinaga Y."/>
            <person name="Zwiers L.-H."/>
            <person name="Turgeon B."/>
            <person name="Goodwin S."/>
            <person name="Spatafora J."/>
            <person name="Crous P."/>
            <person name="Grigoriev I."/>
        </authorList>
    </citation>
    <scope>NUCLEOTIDE SEQUENCE</scope>
    <source>
        <strain evidence="1">CBS 207.26</strain>
    </source>
</reference>
<evidence type="ECO:0000313" key="1">
    <source>
        <dbReference type="EMBL" id="KAF2187069.1"/>
    </source>
</evidence>
<protein>
    <submittedName>
        <fullName evidence="1">Uncharacterized protein</fullName>
    </submittedName>
</protein>
<dbReference type="EMBL" id="ML994628">
    <property type="protein sequence ID" value="KAF2187069.1"/>
    <property type="molecule type" value="Genomic_DNA"/>
</dbReference>
<organism evidence="1 2">
    <name type="scientific">Zopfia rhizophila CBS 207.26</name>
    <dbReference type="NCBI Taxonomy" id="1314779"/>
    <lineage>
        <taxon>Eukaryota</taxon>
        <taxon>Fungi</taxon>
        <taxon>Dikarya</taxon>
        <taxon>Ascomycota</taxon>
        <taxon>Pezizomycotina</taxon>
        <taxon>Dothideomycetes</taxon>
        <taxon>Dothideomycetes incertae sedis</taxon>
        <taxon>Zopfiaceae</taxon>
        <taxon>Zopfia</taxon>
    </lineage>
</organism>
<accession>A0A6A6E925</accession>
<sequence>MYSFRRTAITEMRRTQGTEIAKELAAHRRDGDAIYTCDHESLAYMDISAVRSLGSGLTRQQISEFFRQSNLARGPLAESGESSLLQKIEEQIVSRLRGHDEYVAQERALNNLVERIGVSTNTKISLRGHGAIRGCRRALKMCIDDQSTALTTGLDGVLRSDKREYA</sequence>